<reference evidence="3" key="2">
    <citation type="journal article" date="2023" name="Commun. Biol.">
        <title>Intrasexual cuticular hydrocarbon dimorphism in a wasp sheds light on hydrocarbon biosynthesis genes in Hymenoptera.</title>
        <authorList>
            <person name="Moris V.C."/>
            <person name="Podsiadlowski L."/>
            <person name="Martin S."/>
            <person name="Oeyen J.P."/>
            <person name="Donath A."/>
            <person name="Petersen M."/>
            <person name="Wilbrandt J."/>
            <person name="Misof B."/>
            <person name="Liedtke D."/>
            <person name="Thamm M."/>
            <person name="Scheiner R."/>
            <person name="Schmitt T."/>
            <person name="Niehuis O."/>
        </authorList>
    </citation>
    <scope>NUCLEOTIDE SEQUENCE</scope>
    <source>
        <strain evidence="3">GBR_01_08_01A</strain>
    </source>
</reference>
<reference evidence="3" key="1">
    <citation type="submission" date="2021-08" db="EMBL/GenBank/DDBJ databases">
        <authorList>
            <person name="Misof B."/>
            <person name="Oliver O."/>
            <person name="Podsiadlowski L."/>
            <person name="Donath A."/>
            <person name="Peters R."/>
            <person name="Mayer C."/>
            <person name="Rust J."/>
            <person name="Gunkel S."/>
            <person name="Lesny P."/>
            <person name="Martin S."/>
            <person name="Oeyen J.P."/>
            <person name="Petersen M."/>
            <person name="Panagiotis P."/>
            <person name="Wilbrandt J."/>
            <person name="Tanja T."/>
        </authorList>
    </citation>
    <scope>NUCLEOTIDE SEQUENCE</scope>
    <source>
        <strain evidence="3">GBR_01_08_01A</strain>
        <tissue evidence="3">Thorax + abdomen</tissue>
    </source>
</reference>
<feature type="domain" description="Integrase catalytic" evidence="2">
    <location>
        <begin position="95"/>
        <end position="255"/>
    </location>
</feature>
<dbReference type="PANTHER" id="PTHR37984:SF5">
    <property type="entry name" value="PROTEIN NYNRIN-LIKE"/>
    <property type="match status" value="1"/>
</dbReference>
<sequence>MEKKLAARDRFNIHQTAYSLQQGVIMCNDKVVIPKQSQKRILNELHLGHFGVIKMKHLARRICWWPGIDRDIENITKNCVQCNDTRNNPRKVETHSWEPTTTVFDRVHIDYAGPFLNHYFLVLVDSFSKWPEVRIVKNTSAKTTIEKCREIFSTFSIPRLLVMDNGTNFRSHEFLLFLKENGITPKFTAPYNPSTNGQAERFVQVLKVGLRKNLERKIPTFDNIHFALQQLLLSYRTTVHTSTNESPAEKMFSRNIRTRLDLILPTKPQIHVHVNGNIKTRVFKEGERVQCRNYVGRNKWCAGKVIRRLGKLHYEIALDDGRIWKRHINQVQKIGNDTSNERDELEFDYTTPDNTQTVQREQEEQNLPTVQQEVPEILERHMRNCGPPQRYGKVYVH</sequence>
<protein>
    <recommendedName>
        <fullName evidence="1">RNA-directed DNA polymerase</fullName>
        <ecNumber evidence="1">2.7.7.49</ecNumber>
    </recommendedName>
</protein>
<dbReference type="PROSITE" id="PS50994">
    <property type="entry name" value="INTEGRASE"/>
    <property type="match status" value="1"/>
</dbReference>
<dbReference type="Gene3D" id="1.10.340.70">
    <property type="match status" value="1"/>
</dbReference>
<dbReference type="EMBL" id="JAIFRP010000087">
    <property type="protein sequence ID" value="KAK2579434.1"/>
    <property type="molecule type" value="Genomic_DNA"/>
</dbReference>
<dbReference type="InterPro" id="IPR041588">
    <property type="entry name" value="Integrase_H2C2"/>
</dbReference>
<dbReference type="GO" id="GO:0003676">
    <property type="term" value="F:nucleic acid binding"/>
    <property type="evidence" value="ECO:0007669"/>
    <property type="project" value="InterPro"/>
</dbReference>
<keyword evidence="4" id="KW-1185">Reference proteome</keyword>
<dbReference type="Pfam" id="PF00665">
    <property type="entry name" value="rve"/>
    <property type="match status" value="1"/>
</dbReference>
<dbReference type="GO" id="GO:0003964">
    <property type="term" value="F:RNA-directed DNA polymerase activity"/>
    <property type="evidence" value="ECO:0007669"/>
    <property type="project" value="UniProtKB-EC"/>
</dbReference>
<dbReference type="InterPro" id="IPR050951">
    <property type="entry name" value="Retrovirus_Pol_polyprotein"/>
</dbReference>
<accession>A0AAD9RGQ8</accession>
<evidence type="ECO:0000256" key="1">
    <source>
        <dbReference type="ARBA" id="ARBA00012493"/>
    </source>
</evidence>
<dbReference type="InterPro" id="IPR036397">
    <property type="entry name" value="RNaseH_sf"/>
</dbReference>
<dbReference type="AlphaFoldDB" id="A0AAD9RGQ8"/>
<dbReference type="Pfam" id="PF17921">
    <property type="entry name" value="Integrase_H2C2"/>
    <property type="match status" value="1"/>
</dbReference>
<dbReference type="EC" id="2.7.7.49" evidence="1"/>
<comment type="caution">
    <text evidence="3">The sequence shown here is derived from an EMBL/GenBank/DDBJ whole genome shotgun (WGS) entry which is preliminary data.</text>
</comment>
<dbReference type="InterPro" id="IPR001584">
    <property type="entry name" value="Integrase_cat-core"/>
</dbReference>
<evidence type="ECO:0000313" key="4">
    <source>
        <dbReference type="Proteomes" id="UP001258017"/>
    </source>
</evidence>
<gene>
    <name evidence="3" type="ORF">KPH14_002646</name>
</gene>
<dbReference type="InterPro" id="IPR012337">
    <property type="entry name" value="RNaseH-like_sf"/>
</dbReference>
<dbReference type="Proteomes" id="UP001258017">
    <property type="component" value="Unassembled WGS sequence"/>
</dbReference>
<proteinExistence type="predicted"/>
<dbReference type="FunFam" id="3.30.420.10:FF:000063">
    <property type="entry name" value="Retrovirus-related Pol polyprotein from transposon 297-like Protein"/>
    <property type="match status" value="1"/>
</dbReference>
<evidence type="ECO:0000313" key="3">
    <source>
        <dbReference type="EMBL" id="KAK2579434.1"/>
    </source>
</evidence>
<dbReference type="SUPFAM" id="SSF53098">
    <property type="entry name" value="Ribonuclease H-like"/>
    <property type="match status" value="1"/>
</dbReference>
<name>A0AAD9RGQ8_9HYME</name>
<dbReference type="PANTHER" id="PTHR37984">
    <property type="entry name" value="PROTEIN CBG26694"/>
    <property type="match status" value="1"/>
</dbReference>
<organism evidence="3 4">
    <name type="scientific">Odynerus spinipes</name>
    <dbReference type="NCBI Taxonomy" id="1348599"/>
    <lineage>
        <taxon>Eukaryota</taxon>
        <taxon>Metazoa</taxon>
        <taxon>Ecdysozoa</taxon>
        <taxon>Arthropoda</taxon>
        <taxon>Hexapoda</taxon>
        <taxon>Insecta</taxon>
        <taxon>Pterygota</taxon>
        <taxon>Neoptera</taxon>
        <taxon>Endopterygota</taxon>
        <taxon>Hymenoptera</taxon>
        <taxon>Apocrita</taxon>
        <taxon>Aculeata</taxon>
        <taxon>Vespoidea</taxon>
        <taxon>Vespidae</taxon>
        <taxon>Eumeninae</taxon>
        <taxon>Odynerus</taxon>
    </lineage>
</organism>
<evidence type="ECO:0000259" key="2">
    <source>
        <dbReference type="PROSITE" id="PS50994"/>
    </source>
</evidence>
<dbReference type="FunFam" id="1.10.340.70:FF:000004">
    <property type="entry name" value="Retrovirus-related Pol polyprotein from transposon 297-like Protein"/>
    <property type="match status" value="1"/>
</dbReference>
<dbReference type="GO" id="GO:0015074">
    <property type="term" value="P:DNA integration"/>
    <property type="evidence" value="ECO:0007669"/>
    <property type="project" value="InterPro"/>
</dbReference>
<dbReference type="Gene3D" id="3.30.420.10">
    <property type="entry name" value="Ribonuclease H-like superfamily/Ribonuclease H"/>
    <property type="match status" value="1"/>
</dbReference>